<feature type="transmembrane region" description="Helical" evidence="14">
    <location>
        <begin position="296"/>
        <end position="318"/>
    </location>
</feature>
<sequence length="399" mass="45028">MGVFIPANKLANLKLYKYQSEDHSVVSKLILKSWWNNFVKIFPLWMAPNVITLTGLFFIFANLAVVFYYDPTLEHTTPRWTYFFYAFGLFMYQTFDGCDGAHARRTGQSGPLGELFDHSIDAVNTTLGVMVFASVFQMGHGIMLLIAQFATVCNFYTSTWEEYHTHTLFLSHFSGPVEGILIVIALYLITGIFGPGIWTYNLLNLDLSSLGLSSSFKIDASIVYVMIGVPSLYFNIATAVENVKKYYRNPSRSKLSTVAEQEAAIQESYKGLLPFAFYYASVVLYLNLYPGVLPTYGFPLLISIGLTVAFSVGRMILAHLTLQDFPYIQAPMFLPVSQISICWLLTNVYGFDYDIVLGAVNWIGLGLTLGIHAMFVTEMIYEITTYLDIYTLSIKHKKH</sequence>
<dbReference type="PANTHER" id="PTHR10414:SF37">
    <property type="entry name" value="BB IN A BOXCAR, ISOFORM C"/>
    <property type="match status" value="1"/>
</dbReference>
<evidence type="ECO:0000256" key="13">
    <source>
        <dbReference type="RuleBase" id="RU003750"/>
    </source>
</evidence>
<dbReference type="FunFam" id="1.20.120.1760:FF:000012">
    <property type="entry name" value="sn-1,2-diacylglycerol cholinephosphotransferase"/>
    <property type="match status" value="1"/>
</dbReference>
<dbReference type="Proteomes" id="UP000837801">
    <property type="component" value="Unassembled WGS sequence"/>
</dbReference>
<evidence type="ECO:0000256" key="6">
    <source>
        <dbReference type="ARBA" id="ARBA00022989"/>
    </source>
</evidence>
<gene>
    <name evidence="15" type="ORF">CLIB1423_02S03004</name>
</gene>
<dbReference type="AlphaFoldDB" id="A0A9P0QLM3"/>
<comment type="pathway">
    <text evidence="10">Phospholipid metabolism; phosphatidylcholine biosynthesis; phosphatidylcholine from phosphocholine: step 2/2.</text>
</comment>
<dbReference type="GO" id="GO:0004142">
    <property type="term" value="F:diacylglycerol cholinephosphotransferase activity"/>
    <property type="evidence" value="ECO:0007669"/>
    <property type="project" value="UniProtKB-EC"/>
</dbReference>
<dbReference type="EC" id="2.7.8.2" evidence="11"/>
<evidence type="ECO:0000256" key="4">
    <source>
        <dbReference type="ARBA" id="ARBA00022679"/>
    </source>
</evidence>
<evidence type="ECO:0000256" key="10">
    <source>
        <dbReference type="ARBA" id="ARBA00037890"/>
    </source>
</evidence>
<dbReference type="Gene3D" id="1.20.120.1760">
    <property type="match status" value="1"/>
</dbReference>
<dbReference type="EMBL" id="CAKXYY010000002">
    <property type="protein sequence ID" value="CAH2350695.1"/>
    <property type="molecule type" value="Genomic_DNA"/>
</dbReference>
<evidence type="ECO:0000256" key="3">
    <source>
        <dbReference type="ARBA" id="ARBA00010441"/>
    </source>
</evidence>
<dbReference type="GO" id="GO:0016020">
    <property type="term" value="C:membrane"/>
    <property type="evidence" value="ECO:0007669"/>
    <property type="project" value="InterPro"/>
</dbReference>
<feature type="transmembrane region" description="Helical" evidence="14">
    <location>
        <begin position="135"/>
        <end position="156"/>
    </location>
</feature>
<feature type="transmembrane region" description="Helical" evidence="14">
    <location>
        <begin position="50"/>
        <end position="69"/>
    </location>
</feature>
<keyword evidence="16" id="KW-1185">Reference proteome</keyword>
<accession>A0A9P0QLM3</accession>
<reference evidence="15" key="1">
    <citation type="submission" date="2022-03" db="EMBL/GenBank/DDBJ databases">
        <authorList>
            <person name="Legras J.-L."/>
            <person name="Devillers H."/>
            <person name="Grondin C."/>
        </authorList>
    </citation>
    <scope>NUCLEOTIDE SEQUENCE</scope>
    <source>
        <strain evidence="15">CLIB 1423</strain>
    </source>
</reference>
<comment type="subcellular location">
    <subcellularLocation>
        <location evidence="2">Endomembrane system</location>
        <topology evidence="2">Multi-pass membrane protein</topology>
    </subcellularLocation>
</comment>
<keyword evidence="4 13" id="KW-0808">Transferase</keyword>
<evidence type="ECO:0000256" key="11">
    <source>
        <dbReference type="ARBA" id="ARBA00038987"/>
    </source>
</evidence>
<dbReference type="InterPro" id="IPR014472">
    <property type="entry name" value="CHOPT"/>
</dbReference>
<dbReference type="PANTHER" id="PTHR10414">
    <property type="entry name" value="ETHANOLAMINEPHOSPHOTRANSFERASE"/>
    <property type="match status" value="1"/>
</dbReference>
<feature type="transmembrane region" description="Helical" evidence="14">
    <location>
        <begin position="177"/>
        <end position="200"/>
    </location>
</feature>
<evidence type="ECO:0000256" key="14">
    <source>
        <dbReference type="SAM" id="Phobius"/>
    </source>
</evidence>
<evidence type="ECO:0000256" key="2">
    <source>
        <dbReference type="ARBA" id="ARBA00004127"/>
    </source>
</evidence>
<feature type="transmembrane region" description="Helical" evidence="14">
    <location>
        <begin position="271"/>
        <end position="290"/>
    </location>
</feature>
<comment type="similarity">
    <text evidence="3 13">Belongs to the CDP-alcohol phosphatidyltransferase class-I family.</text>
</comment>
<keyword evidence="8" id="KW-0444">Lipid biosynthesis</keyword>
<evidence type="ECO:0000256" key="7">
    <source>
        <dbReference type="ARBA" id="ARBA00023136"/>
    </source>
</evidence>
<evidence type="ECO:0000256" key="9">
    <source>
        <dbReference type="ARBA" id="ARBA00023264"/>
    </source>
</evidence>
<feature type="transmembrane region" description="Helical" evidence="14">
    <location>
        <begin position="355"/>
        <end position="376"/>
    </location>
</feature>
<organism evidence="15 16">
    <name type="scientific">[Candida] railenensis</name>
    <dbReference type="NCBI Taxonomy" id="45579"/>
    <lineage>
        <taxon>Eukaryota</taxon>
        <taxon>Fungi</taxon>
        <taxon>Dikarya</taxon>
        <taxon>Ascomycota</taxon>
        <taxon>Saccharomycotina</taxon>
        <taxon>Pichiomycetes</taxon>
        <taxon>Debaryomycetaceae</taxon>
        <taxon>Kurtzmaniella</taxon>
    </lineage>
</organism>
<evidence type="ECO:0000313" key="15">
    <source>
        <dbReference type="EMBL" id="CAH2350695.1"/>
    </source>
</evidence>
<evidence type="ECO:0000313" key="16">
    <source>
        <dbReference type="Proteomes" id="UP000837801"/>
    </source>
</evidence>
<comment type="cofactor">
    <cofactor evidence="1">
        <name>Mg(2+)</name>
        <dbReference type="ChEBI" id="CHEBI:18420"/>
    </cofactor>
</comment>
<evidence type="ECO:0000256" key="1">
    <source>
        <dbReference type="ARBA" id="ARBA00001946"/>
    </source>
</evidence>
<keyword evidence="9" id="KW-1208">Phospholipid metabolism</keyword>
<dbReference type="PROSITE" id="PS00379">
    <property type="entry name" value="CDP_ALCOHOL_P_TRANSF"/>
    <property type="match status" value="1"/>
</dbReference>
<feature type="transmembrane region" description="Helical" evidence="14">
    <location>
        <begin position="330"/>
        <end position="349"/>
    </location>
</feature>
<dbReference type="GO" id="GO:0012505">
    <property type="term" value="C:endomembrane system"/>
    <property type="evidence" value="ECO:0007669"/>
    <property type="project" value="UniProtKB-SubCell"/>
</dbReference>
<dbReference type="PIRSF" id="PIRSF015665">
    <property type="entry name" value="CHOPT"/>
    <property type="match status" value="1"/>
</dbReference>
<dbReference type="Pfam" id="PF01066">
    <property type="entry name" value="CDP-OH_P_transf"/>
    <property type="match status" value="1"/>
</dbReference>
<comment type="caution">
    <text evidence="15">The sequence shown here is derived from an EMBL/GenBank/DDBJ whole genome shotgun (WGS) entry which is preliminary data.</text>
</comment>
<keyword evidence="8" id="KW-0594">Phospholipid biosynthesis</keyword>
<dbReference type="OrthoDB" id="196717at2759"/>
<evidence type="ECO:0000256" key="12">
    <source>
        <dbReference type="ARBA" id="ARBA00051857"/>
    </source>
</evidence>
<comment type="catalytic activity">
    <reaction evidence="12">
        <text>CDP-N,N-dimethylethanolamine + a 1,2-diacyl-sn-glycerol = a 1,2-diacyl-sn-glycero-3-phospho-N,N-dimethylethanolamine + CMP + H(+)</text>
        <dbReference type="Rhea" id="RHEA:33775"/>
        <dbReference type="ChEBI" id="CHEBI:15378"/>
        <dbReference type="ChEBI" id="CHEBI:17815"/>
        <dbReference type="ChEBI" id="CHEBI:60377"/>
        <dbReference type="ChEBI" id="CHEBI:64572"/>
        <dbReference type="ChEBI" id="CHEBI:65117"/>
    </reaction>
    <physiologicalReaction direction="left-to-right" evidence="12">
        <dbReference type="Rhea" id="RHEA:33776"/>
    </physiologicalReaction>
</comment>
<dbReference type="InterPro" id="IPR048254">
    <property type="entry name" value="CDP_ALCOHOL_P_TRANSF_CS"/>
</dbReference>
<dbReference type="InterPro" id="IPR000462">
    <property type="entry name" value="CDP-OH_P_trans"/>
</dbReference>
<keyword evidence="5 14" id="KW-0812">Transmembrane</keyword>
<protein>
    <recommendedName>
        <fullName evidence="11">diacylglycerol cholinephosphotransferase</fullName>
        <ecNumber evidence="11">2.7.8.2</ecNumber>
    </recommendedName>
</protein>
<keyword evidence="8" id="KW-0443">Lipid metabolism</keyword>
<evidence type="ECO:0000256" key="8">
    <source>
        <dbReference type="ARBA" id="ARBA00023209"/>
    </source>
</evidence>
<feature type="transmembrane region" description="Helical" evidence="14">
    <location>
        <begin position="220"/>
        <end position="240"/>
    </location>
</feature>
<name>A0A9P0QLM3_9ASCO</name>
<keyword evidence="6 14" id="KW-1133">Transmembrane helix</keyword>
<proteinExistence type="inferred from homology"/>
<evidence type="ECO:0000256" key="5">
    <source>
        <dbReference type="ARBA" id="ARBA00022692"/>
    </source>
</evidence>
<keyword evidence="7 14" id="KW-0472">Membrane</keyword>
<dbReference type="InterPro" id="IPR043130">
    <property type="entry name" value="CDP-OH_PTrfase_TM_dom"/>
</dbReference>